<evidence type="ECO:0000256" key="4">
    <source>
        <dbReference type="SAM" id="MobiDB-lite"/>
    </source>
</evidence>
<dbReference type="SUPFAM" id="SSF57933">
    <property type="entry name" value="TAZ domain"/>
    <property type="match status" value="1"/>
</dbReference>
<name>A0A9W7FG59_9STRA</name>
<dbReference type="EMBL" id="BRXX01000430">
    <property type="protein sequence ID" value="GMI11506.1"/>
    <property type="molecule type" value="Genomic_DNA"/>
</dbReference>
<sequence length="888" mass="95531">MKPVKAEDDNSPGVRRSPRVASDLEASKVKSKAEPVRISARNERRRMTPLTVLSQKYSQLIGVMIKEFNILEADLRTIPNPNQTQQQIDSAVQRHTKLVLFLKHLKQAGDLLNSGGQRSGKDAAGEEQEARDLEKRIKEKFIPVYNRLVKQREDSKKASKAPPPGHVLPRPANIVQAEPSATAIPPTANVAAAPADAPSIFNKPLKGGSFLTQKLHGSRLGSSDRRHGSGVGSTTPVRSNNGPRILRAGMAPGSDNVIMPPPSIGGGPPTHTKNPAPIAFSPAATANISSANRPMSNNHNIHSNSSNNNNDNLSNQSSYIPNHVPAPAPPTPQFPPSAASSDPPKIEVEGAVVGAPSAGFAAANHPSNFHDHDNLKGGNESEPPEHDTTDESDSDMNTASMSNSPELNPTAHNHNSKLNPLASPINPINPAFTFSSPSAAKKDNEKSSNSLEEINNWVETDILRPHFSQVQQVGKHLISVDNIPPNPLAKKPKKKRKKEPRYSGPSTATPKAVDYTCAECNEIYPGQATANPWWLVSRQQCPKCMKDQIPRIDINAPNNLIDYHPALLAHELEDSEEGHSHLLPTPNLTTTTDENGGMALLTSTQEEESSSSESEGEEDPGEDFSEKGYKGPRMTKSEAARMVVLLNHARNCPGNHKSDKHREVCQSSKFMLLHVRDCTGSTSFGDPCPYPWCRKVKHLLFHLLSCEKPEECEICSGGSHLSRNMVRLKQINEINLSLEMKRMKLKREEEEKATSMDTGEIGGEGGGGGGGGGTTNVGLDQTQQDIIALGPGPRNVKQSHMLRVNSSNSLAVTPPTSASPVTLSGEELVSSTTNSESTANSNGDESPNSNNSNNSGGDGGAEGEKTTSSTNKKKLETAMSKRAGYTQL</sequence>
<dbReference type="InterPro" id="IPR000197">
    <property type="entry name" value="Znf_TAZ"/>
</dbReference>
<feature type="region of interest" description="Disordered" evidence="4">
    <location>
        <begin position="807"/>
        <end position="888"/>
    </location>
</feature>
<evidence type="ECO:0000313" key="7">
    <source>
        <dbReference type="Proteomes" id="UP001165160"/>
    </source>
</evidence>
<feature type="compositionally biased region" description="Polar residues" evidence="4">
    <location>
        <begin position="807"/>
        <end position="822"/>
    </location>
</feature>
<feature type="region of interest" description="Disordered" evidence="4">
    <location>
        <begin position="747"/>
        <end position="778"/>
    </location>
</feature>
<dbReference type="PROSITE" id="PS50134">
    <property type="entry name" value="ZF_TAZ"/>
    <property type="match status" value="1"/>
</dbReference>
<dbReference type="Pfam" id="PF02135">
    <property type="entry name" value="zf-TAZ"/>
    <property type="match status" value="1"/>
</dbReference>
<evidence type="ECO:0000313" key="6">
    <source>
        <dbReference type="EMBL" id="GMI11506.1"/>
    </source>
</evidence>
<feature type="compositionally biased region" description="Polar residues" evidence="4">
    <location>
        <begin position="395"/>
        <end position="418"/>
    </location>
</feature>
<feature type="compositionally biased region" description="Polar residues" evidence="4">
    <location>
        <begin position="232"/>
        <end position="242"/>
    </location>
</feature>
<protein>
    <recommendedName>
        <fullName evidence="5">TAZ-type domain-containing protein</fullName>
    </recommendedName>
</protein>
<feature type="compositionally biased region" description="Pro residues" evidence="4">
    <location>
        <begin position="324"/>
        <end position="335"/>
    </location>
</feature>
<feature type="compositionally biased region" description="Gly residues" evidence="4">
    <location>
        <begin position="760"/>
        <end position="775"/>
    </location>
</feature>
<feature type="region of interest" description="Disordered" evidence="4">
    <location>
        <begin position="478"/>
        <end position="509"/>
    </location>
</feature>
<feature type="region of interest" description="Disordered" evidence="4">
    <location>
        <begin position="574"/>
        <end position="632"/>
    </location>
</feature>
<feature type="region of interest" description="Disordered" evidence="4">
    <location>
        <begin position="1"/>
        <end position="36"/>
    </location>
</feature>
<feature type="compositionally biased region" description="Acidic residues" evidence="4">
    <location>
        <begin position="605"/>
        <end position="623"/>
    </location>
</feature>
<evidence type="ECO:0000256" key="1">
    <source>
        <dbReference type="ARBA" id="ARBA00022723"/>
    </source>
</evidence>
<feature type="region of interest" description="Disordered" evidence="4">
    <location>
        <begin position="111"/>
        <end position="132"/>
    </location>
</feature>
<feature type="compositionally biased region" description="Low complexity" evidence="4">
    <location>
        <begin position="296"/>
        <end position="318"/>
    </location>
</feature>
<feature type="compositionally biased region" description="Low complexity" evidence="4">
    <location>
        <begin position="582"/>
        <end position="592"/>
    </location>
</feature>
<keyword evidence="1" id="KW-0479">Metal-binding</keyword>
<feature type="compositionally biased region" description="Basic residues" evidence="4">
    <location>
        <begin position="490"/>
        <end position="499"/>
    </location>
</feature>
<feature type="domain" description="TAZ-type" evidence="5">
    <location>
        <begin position="631"/>
        <end position="718"/>
    </location>
</feature>
<feature type="compositionally biased region" description="Basic and acidic residues" evidence="4">
    <location>
        <begin position="25"/>
        <end position="36"/>
    </location>
</feature>
<feature type="region of interest" description="Disordered" evidence="4">
    <location>
        <begin position="289"/>
        <end position="344"/>
    </location>
</feature>
<evidence type="ECO:0000256" key="2">
    <source>
        <dbReference type="ARBA" id="ARBA00022771"/>
    </source>
</evidence>
<dbReference type="Gene3D" id="1.20.1020.10">
    <property type="entry name" value="TAZ domain"/>
    <property type="match status" value="1"/>
</dbReference>
<feature type="region of interest" description="Disordered" evidence="4">
    <location>
        <begin position="151"/>
        <end position="171"/>
    </location>
</feature>
<comment type="caution">
    <text evidence="6">The sequence shown here is derived from an EMBL/GenBank/DDBJ whole genome shotgun (WGS) entry which is preliminary data.</text>
</comment>
<feature type="compositionally biased region" description="Low complexity" evidence="4">
    <location>
        <begin position="830"/>
        <end position="855"/>
    </location>
</feature>
<feature type="compositionally biased region" description="Basic and acidic residues" evidence="4">
    <location>
        <begin position="119"/>
        <end position="132"/>
    </location>
</feature>
<feature type="region of interest" description="Disordered" evidence="4">
    <location>
        <begin position="215"/>
        <end position="243"/>
    </location>
</feature>
<organism evidence="6 7">
    <name type="scientific">Triparma verrucosa</name>
    <dbReference type="NCBI Taxonomy" id="1606542"/>
    <lineage>
        <taxon>Eukaryota</taxon>
        <taxon>Sar</taxon>
        <taxon>Stramenopiles</taxon>
        <taxon>Ochrophyta</taxon>
        <taxon>Bolidophyceae</taxon>
        <taxon>Parmales</taxon>
        <taxon>Triparmaceae</taxon>
        <taxon>Triparma</taxon>
    </lineage>
</organism>
<dbReference type="Proteomes" id="UP001165160">
    <property type="component" value="Unassembled WGS sequence"/>
</dbReference>
<accession>A0A9W7FG59</accession>
<gene>
    <name evidence="6" type="ORF">TrVE_jg10569</name>
</gene>
<keyword evidence="7" id="KW-1185">Reference proteome</keyword>
<feature type="region of interest" description="Disordered" evidence="4">
    <location>
        <begin position="358"/>
        <end position="424"/>
    </location>
</feature>
<dbReference type="AlphaFoldDB" id="A0A9W7FG59"/>
<keyword evidence="3" id="KW-0862">Zinc</keyword>
<reference evidence="7" key="1">
    <citation type="journal article" date="2023" name="Commun. Biol.">
        <title>Genome analysis of Parmales, the sister group of diatoms, reveals the evolutionary specialization of diatoms from phago-mixotrophs to photoautotrophs.</title>
        <authorList>
            <person name="Ban H."/>
            <person name="Sato S."/>
            <person name="Yoshikawa S."/>
            <person name="Yamada K."/>
            <person name="Nakamura Y."/>
            <person name="Ichinomiya M."/>
            <person name="Sato N."/>
            <person name="Blanc-Mathieu R."/>
            <person name="Endo H."/>
            <person name="Kuwata A."/>
            <person name="Ogata H."/>
        </authorList>
    </citation>
    <scope>NUCLEOTIDE SEQUENCE [LARGE SCALE GENOMIC DNA]</scope>
    <source>
        <strain evidence="7">NIES 3699</strain>
    </source>
</reference>
<evidence type="ECO:0000256" key="3">
    <source>
        <dbReference type="ARBA" id="ARBA00022833"/>
    </source>
</evidence>
<evidence type="ECO:0000259" key="5">
    <source>
        <dbReference type="PROSITE" id="PS50134"/>
    </source>
</evidence>
<dbReference type="InterPro" id="IPR035898">
    <property type="entry name" value="TAZ_dom_sf"/>
</dbReference>
<keyword evidence="2" id="KW-0863">Zinc-finger</keyword>
<proteinExistence type="predicted"/>
<dbReference type="GO" id="GO:0008270">
    <property type="term" value="F:zinc ion binding"/>
    <property type="evidence" value="ECO:0007669"/>
    <property type="project" value="UniProtKB-KW"/>
</dbReference>